<feature type="transmembrane region" description="Helical" evidence="1">
    <location>
        <begin position="434"/>
        <end position="456"/>
    </location>
</feature>
<evidence type="ECO:0000313" key="2">
    <source>
        <dbReference type="EMBL" id="GAA4286249.1"/>
    </source>
</evidence>
<comment type="caution">
    <text evidence="2">The sequence shown here is derived from an EMBL/GenBank/DDBJ whole genome shotgun (WGS) entry which is preliminary data.</text>
</comment>
<keyword evidence="1" id="KW-0812">Transmembrane</keyword>
<accession>A0ABP8EQE8</accession>
<dbReference type="PANTHER" id="PTHR43265">
    <property type="entry name" value="ESTERASE ESTD"/>
    <property type="match status" value="1"/>
</dbReference>
<sequence>MRYRRLAASIVLVLLLGLIGSVAGPGWNPQPLEHTLVPQTADTSIGSDAVTAPIGTYEVTRQVVEVVVDDGVSVQATIAAPAGADGQRPGMVFMHGAGTATHENFEEITTALASAGVVTMVPDKRADTYSTRSRDYVGMAEDYLDSVEVLRGWPGVDPDMVGVYGESEGAMSAPIAAAADPRVAFVVLVSAPVLPIREQGAFAADSYLREGGVPDRLLRAIPRLVGGTFPGGGFEYFDFDVSPYQQRMTQPVLMVYGTGDASMPIVQGAQIVMQDLETAGNEDLTLRYYEGANHGIKVDGTLVPAFLDDLARWTLGLPETAGAPPRIAGDEPVQAFRADDVDRPRWYATGDMIVVVFVVGLGLLALGGLLALVGQVPRLAGRRPSATVAPLGRYTAGLAMATLATWVLYVSYLMGVANLALNYQHDAFLVQAGWLAVQLVGILAAVMVVLTVAAALRSARGRTVRTHGAGRTGVLGWACVACVLAGSLVLLVSAAYWGVYPAVL</sequence>
<keyword evidence="1" id="KW-1133">Transmembrane helix</keyword>
<keyword evidence="1" id="KW-0472">Membrane</keyword>
<dbReference type="EMBL" id="BAABBA010000002">
    <property type="protein sequence ID" value="GAA4286249.1"/>
    <property type="molecule type" value="Genomic_DNA"/>
</dbReference>
<evidence type="ECO:0000313" key="3">
    <source>
        <dbReference type="Proteomes" id="UP001499841"/>
    </source>
</evidence>
<organism evidence="2 3">
    <name type="scientific">Georgenia daeguensis</name>
    <dbReference type="NCBI Taxonomy" id="908355"/>
    <lineage>
        <taxon>Bacteria</taxon>
        <taxon>Bacillati</taxon>
        <taxon>Actinomycetota</taxon>
        <taxon>Actinomycetes</taxon>
        <taxon>Micrococcales</taxon>
        <taxon>Bogoriellaceae</taxon>
        <taxon>Georgenia</taxon>
    </lineage>
</organism>
<keyword evidence="3" id="KW-1185">Reference proteome</keyword>
<dbReference type="Gene3D" id="3.40.50.1820">
    <property type="entry name" value="alpha/beta hydrolase"/>
    <property type="match status" value="1"/>
</dbReference>
<dbReference type="InterPro" id="IPR053145">
    <property type="entry name" value="AB_hydrolase_Est10"/>
</dbReference>
<dbReference type="GO" id="GO:0016787">
    <property type="term" value="F:hydrolase activity"/>
    <property type="evidence" value="ECO:0007669"/>
    <property type="project" value="UniProtKB-KW"/>
</dbReference>
<dbReference type="InterPro" id="IPR029058">
    <property type="entry name" value="AB_hydrolase_fold"/>
</dbReference>
<gene>
    <name evidence="2" type="ORF">GCM10022262_06080</name>
</gene>
<reference evidence="3" key="1">
    <citation type="journal article" date="2019" name="Int. J. Syst. Evol. Microbiol.">
        <title>The Global Catalogue of Microorganisms (GCM) 10K type strain sequencing project: providing services to taxonomists for standard genome sequencing and annotation.</title>
        <authorList>
            <consortium name="The Broad Institute Genomics Platform"/>
            <consortium name="The Broad Institute Genome Sequencing Center for Infectious Disease"/>
            <person name="Wu L."/>
            <person name="Ma J."/>
        </authorList>
    </citation>
    <scope>NUCLEOTIDE SEQUENCE [LARGE SCALE GENOMIC DNA]</scope>
    <source>
        <strain evidence="3">JCM 17459</strain>
    </source>
</reference>
<dbReference type="RefSeq" id="WP_345037513.1">
    <property type="nucleotide sequence ID" value="NZ_BAABBA010000002.1"/>
</dbReference>
<proteinExistence type="predicted"/>
<evidence type="ECO:0000256" key="1">
    <source>
        <dbReference type="SAM" id="Phobius"/>
    </source>
</evidence>
<dbReference type="SUPFAM" id="SSF53474">
    <property type="entry name" value="alpha/beta-Hydrolases"/>
    <property type="match status" value="1"/>
</dbReference>
<dbReference type="Proteomes" id="UP001499841">
    <property type="component" value="Unassembled WGS sequence"/>
</dbReference>
<name>A0ABP8EQE8_9MICO</name>
<protein>
    <submittedName>
        <fullName evidence="2">Alpha/beta hydrolase</fullName>
    </submittedName>
</protein>
<feature type="transmembrane region" description="Helical" evidence="1">
    <location>
        <begin position="394"/>
        <end position="414"/>
    </location>
</feature>
<dbReference type="PANTHER" id="PTHR43265:SF1">
    <property type="entry name" value="ESTERASE ESTD"/>
    <property type="match status" value="1"/>
</dbReference>
<feature type="transmembrane region" description="Helical" evidence="1">
    <location>
        <begin position="477"/>
        <end position="499"/>
    </location>
</feature>
<keyword evidence="2" id="KW-0378">Hydrolase</keyword>
<feature type="transmembrane region" description="Helical" evidence="1">
    <location>
        <begin position="352"/>
        <end position="373"/>
    </location>
</feature>